<dbReference type="InterPro" id="IPR001387">
    <property type="entry name" value="Cro/C1-type_HTH"/>
</dbReference>
<evidence type="ECO:0000259" key="2">
    <source>
        <dbReference type="PROSITE" id="PS50943"/>
    </source>
</evidence>
<dbReference type="RefSeq" id="WP_116762118.1">
    <property type="nucleotide sequence ID" value="NZ_QCZH01000006.1"/>
</dbReference>
<proteinExistence type="inferred from homology"/>
<evidence type="ECO:0000313" key="4">
    <source>
        <dbReference type="Proteomes" id="UP000245618"/>
    </source>
</evidence>
<evidence type="ECO:0000313" key="3">
    <source>
        <dbReference type="EMBL" id="PWA09501.1"/>
    </source>
</evidence>
<evidence type="ECO:0000256" key="1">
    <source>
        <dbReference type="ARBA" id="ARBA00007227"/>
    </source>
</evidence>
<dbReference type="PANTHER" id="PTHR43236">
    <property type="entry name" value="ANTITOXIN HIGA1"/>
    <property type="match status" value="1"/>
</dbReference>
<dbReference type="InterPro" id="IPR052345">
    <property type="entry name" value="Rad_response_metalloprotease"/>
</dbReference>
<dbReference type="SMART" id="SM00530">
    <property type="entry name" value="HTH_XRE"/>
    <property type="match status" value="1"/>
</dbReference>
<dbReference type="AlphaFoldDB" id="A0A2U1JWB4"/>
<dbReference type="PANTHER" id="PTHR43236:SF1">
    <property type="entry name" value="BLL7220 PROTEIN"/>
    <property type="match status" value="1"/>
</dbReference>
<dbReference type="Proteomes" id="UP000245618">
    <property type="component" value="Unassembled WGS sequence"/>
</dbReference>
<sequence length="351" mass="40390">MEAIIGQRIRNSRIHKGLSLQEVADSIGVSKQMVNKYELGKSMPTSDKLIAISKLFNQKIDYFFRKSEVVIGEISFRKKSNFGVKKVNSLKEEIRIQIENYLFIENICNVSNAFENPLQDYAIQEEQDVKTAVNTLRNHWNIGQDAIHNIIELLEDNHIKVIEVDDDSKKFDGLATVIDGKYHIIVITKAMPIERKRFTLLHELGHLLLPIATLEEKQQEKLCNVFASEMLLSENNLITELGNQRSRITFEELKNVQEKYGMSISAIVYKLGETKIMSQERVKKFYQKLNFDAALKQSVELSRYDGQEHSIRYENLAYRAVSEELISMSKASSLLQISLDELNSKLTSNLR</sequence>
<name>A0A2U1JWB4_9FLAO</name>
<organism evidence="3 4">
    <name type="scientific">Flavobacterium laiguense</name>
    <dbReference type="NCBI Taxonomy" id="2169409"/>
    <lineage>
        <taxon>Bacteria</taxon>
        <taxon>Pseudomonadati</taxon>
        <taxon>Bacteroidota</taxon>
        <taxon>Flavobacteriia</taxon>
        <taxon>Flavobacteriales</taxon>
        <taxon>Flavobacteriaceae</taxon>
        <taxon>Flavobacterium</taxon>
    </lineage>
</organism>
<dbReference type="Pfam" id="PF06114">
    <property type="entry name" value="Peptidase_M78"/>
    <property type="match status" value="1"/>
</dbReference>
<feature type="domain" description="HTH cro/C1-type" evidence="2">
    <location>
        <begin position="9"/>
        <end position="63"/>
    </location>
</feature>
<dbReference type="EMBL" id="QCZH01000006">
    <property type="protein sequence ID" value="PWA09501.1"/>
    <property type="molecule type" value="Genomic_DNA"/>
</dbReference>
<dbReference type="Pfam" id="PF01381">
    <property type="entry name" value="HTH_3"/>
    <property type="match status" value="1"/>
</dbReference>
<dbReference type="SUPFAM" id="SSF47413">
    <property type="entry name" value="lambda repressor-like DNA-binding domains"/>
    <property type="match status" value="1"/>
</dbReference>
<accession>A0A2U1JWB4</accession>
<dbReference type="Gene3D" id="1.10.10.2910">
    <property type="match status" value="1"/>
</dbReference>
<dbReference type="InterPro" id="IPR010982">
    <property type="entry name" value="Lambda_DNA-bd_dom_sf"/>
</dbReference>
<dbReference type="PROSITE" id="PS50943">
    <property type="entry name" value="HTH_CROC1"/>
    <property type="match status" value="1"/>
</dbReference>
<reference evidence="3 4" key="1">
    <citation type="submission" date="2018-04" db="EMBL/GenBank/DDBJ databases">
        <title>Flavobacterium sp. nov., isolated from glacier ice.</title>
        <authorList>
            <person name="Liu Q."/>
            <person name="Xin Y.-H."/>
        </authorList>
    </citation>
    <scope>NUCLEOTIDE SEQUENCE [LARGE SCALE GENOMIC DNA]</scope>
    <source>
        <strain evidence="3 4">LB2P30</strain>
    </source>
</reference>
<dbReference type="CDD" id="cd00093">
    <property type="entry name" value="HTH_XRE"/>
    <property type="match status" value="1"/>
</dbReference>
<comment type="similarity">
    <text evidence="1">Belongs to the short-chain fatty acyl-CoA assimilation regulator (ScfR) family.</text>
</comment>
<dbReference type="OrthoDB" id="9794834at2"/>
<dbReference type="GO" id="GO:0003677">
    <property type="term" value="F:DNA binding"/>
    <property type="evidence" value="ECO:0007669"/>
    <property type="project" value="UniProtKB-KW"/>
</dbReference>
<protein>
    <submittedName>
        <fullName evidence="3">DNA-binding protein</fullName>
    </submittedName>
</protein>
<gene>
    <name evidence="3" type="ORF">DB891_07405</name>
</gene>
<keyword evidence="3" id="KW-0238">DNA-binding</keyword>
<comment type="caution">
    <text evidence="3">The sequence shown here is derived from an EMBL/GenBank/DDBJ whole genome shotgun (WGS) entry which is preliminary data.</text>
</comment>
<keyword evidence="4" id="KW-1185">Reference proteome</keyword>
<dbReference type="InterPro" id="IPR010359">
    <property type="entry name" value="IrrE_HExxH"/>
</dbReference>
<dbReference type="Gene3D" id="1.10.260.40">
    <property type="entry name" value="lambda repressor-like DNA-binding domains"/>
    <property type="match status" value="1"/>
</dbReference>